<evidence type="ECO:0000313" key="2">
    <source>
        <dbReference type="EMBL" id="RCX01116.1"/>
    </source>
</evidence>
<dbReference type="InterPro" id="IPR003347">
    <property type="entry name" value="JmjC_dom"/>
</dbReference>
<sequence length="297" mass="35060">MDKLNLKPVEVVYDITPEEFHQHFLLPGRPVILKNYTKNWKAVEKWNYDYLRKKAGHVPVKLYGKWLENNPTAIEMPPVKEVPFGEYIDMLEQGVKSDLRIFLFNIFKHVPELLEDFEFTPITTNYLKDFPYMFFGCAGSDVRLHYDIDLSNVFITQFCGTKRIVLFDQSQTKYLYKFPLTTHSAADLMEVDFKKFPALKYAQGYECEINHGDTLFMPSGIWHYIQYLDGSFSLSLRSLSPTIPGKIQGAYNVFVIRKLDELLNKYYKNSWSDFKLKRAIQKTNEIVRERERERNQV</sequence>
<keyword evidence="3" id="KW-1185">Reference proteome</keyword>
<accession>A0A368ZYD7</accession>
<evidence type="ECO:0000313" key="3">
    <source>
        <dbReference type="Proteomes" id="UP000253517"/>
    </source>
</evidence>
<dbReference type="EMBL" id="QPJS01000008">
    <property type="protein sequence ID" value="RCX01116.1"/>
    <property type="molecule type" value="Genomic_DNA"/>
</dbReference>
<protein>
    <submittedName>
        <fullName evidence="2">Cupin-like protein</fullName>
    </submittedName>
</protein>
<dbReference type="Proteomes" id="UP000253517">
    <property type="component" value="Unassembled WGS sequence"/>
</dbReference>
<dbReference type="Pfam" id="PF13621">
    <property type="entry name" value="Cupin_8"/>
    <property type="match status" value="1"/>
</dbReference>
<feature type="domain" description="JmjC" evidence="1">
    <location>
        <begin position="109"/>
        <end position="255"/>
    </location>
</feature>
<dbReference type="AlphaFoldDB" id="A0A368ZYD7"/>
<organism evidence="2 3">
    <name type="scientific">Schleiferia thermophila</name>
    <dbReference type="NCBI Taxonomy" id="884107"/>
    <lineage>
        <taxon>Bacteria</taxon>
        <taxon>Pseudomonadati</taxon>
        <taxon>Bacteroidota</taxon>
        <taxon>Flavobacteriia</taxon>
        <taxon>Flavobacteriales</taxon>
        <taxon>Schleiferiaceae</taxon>
        <taxon>Schleiferia</taxon>
    </lineage>
</organism>
<dbReference type="PROSITE" id="PS51184">
    <property type="entry name" value="JMJC"/>
    <property type="match status" value="1"/>
</dbReference>
<dbReference type="InterPro" id="IPR041667">
    <property type="entry name" value="Cupin_8"/>
</dbReference>
<evidence type="ECO:0000259" key="1">
    <source>
        <dbReference type="PROSITE" id="PS51184"/>
    </source>
</evidence>
<dbReference type="SUPFAM" id="SSF51197">
    <property type="entry name" value="Clavaminate synthase-like"/>
    <property type="match status" value="1"/>
</dbReference>
<dbReference type="PANTHER" id="PTHR12461:SF105">
    <property type="entry name" value="HYPOXIA-INDUCIBLE FACTOR 1-ALPHA INHIBITOR"/>
    <property type="match status" value="1"/>
</dbReference>
<name>A0A368ZYD7_9FLAO</name>
<dbReference type="SMART" id="SM00558">
    <property type="entry name" value="JmjC"/>
    <property type="match status" value="1"/>
</dbReference>
<dbReference type="PANTHER" id="PTHR12461">
    <property type="entry name" value="HYPOXIA-INDUCIBLE FACTOR 1 ALPHA INHIBITOR-RELATED"/>
    <property type="match status" value="1"/>
</dbReference>
<dbReference type="Gene3D" id="2.60.120.650">
    <property type="entry name" value="Cupin"/>
    <property type="match status" value="1"/>
</dbReference>
<proteinExistence type="predicted"/>
<dbReference type="RefSeq" id="WP_170125744.1">
    <property type="nucleotide sequence ID" value="NZ_BHZF01000002.1"/>
</dbReference>
<comment type="caution">
    <text evidence="2">The sequence shown here is derived from an EMBL/GenBank/DDBJ whole genome shotgun (WGS) entry which is preliminary data.</text>
</comment>
<reference evidence="2 3" key="1">
    <citation type="submission" date="2018-07" db="EMBL/GenBank/DDBJ databases">
        <title>Genomic Encyclopedia of Type Strains, Phase IV (KMG-IV): sequencing the most valuable type-strain genomes for metagenomic binning, comparative biology and taxonomic classification.</title>
        <authorList>
            <person name="Goeker M."/>
        </authorList>
    </citation>
    <scope>NUCLEOTIDE SEQUENCE [LARGE SCALE GENOMIC DNA]</scope>
    <source>
        <strain evidence="2 3">DSM 21410</strain>
    </source>
</reference>
<gene>
    <name evidence="2" type="ORF">DES35_10821</name>
</gene>